<evidence type="ECO:0000259" key="19">
    <source>
        <dbReference type="PROSITE" id="PS51192"/>
    </source>
</evidence>
<organism evidence="23">
    <name type="scientific">Chaetomium thermophilum (strain DSM 1495 / CBS 144.50 / IMI 039719)</name>
    <name type="common">Thermochaetoides thermophila</name>
    <dbReference type="NCBI Taxonomy" id="759272"/>
    <lineage>
        <taxon>Eukaryota</taxon>
        <taxon>Fungi</taxon>
        <taxon>Dikarya</taxon>
        <taxon>Ascomycota</taxon>
        <taxon>Pezizomycotina</taxon>
        <taxon>Sordariomycetes</taxon>
        <taxon>Sordariomycetidae</taxon>
        <taxon>Sordariales</taxon>
        <taxon>Chaetomiaceae</taxon>
        <taxon>Thermochaetoides</taxon>
    </lineage>
</organism>
<feature type="domain" description="Helicase ATP-binding" evidence="19">
    <location>
        <begin position="205"/>
        <end position="374"/>
    </location>
</feature>
<protein>
    <recommendedName>
        <fullName evidence="3">RNA helicase</fullName>
        <ecNumber evidence="3">3.6.4.13</ecNumber>
    </recommendedName>
</protein>
<evidence type="ECO:0000256" key="9">
    <source>
        <dbReference type="ARBA" id="ARBA00022884"/>
    </source>
</evidence>
<feature type="region of interest" description="Disordered" evidence="18">
    <location>
        <begin position="112"/>
        <end position="145"/>
    </location>
</feature>
<dbReference type="Pfam" id="PF00270">
    <property type="entry name" value="DEAD"/>
    <property type="match status" value="1"/>
</dbReference>
<dbReference type="HOGENOM" id="CLU_003041_1_0_1"/>
<keyword evidence="11" id="KW-0653">Protein transport</keyword>
<dbReference type="SUPFAM" id="SSF52540">
    <property type="entry name" value="P-loop containing nucleoside triphosphate hydrolases"/>
    <property type="match status" value="1"/>
</dbReference>
<evidence type="ECO:0000256" key="12">
    <source>
        <dbReference type="ARBA" id="ARBA00037213"/>
    </source>
</evidence>
<keyword evidence="9" id="KW-0694">RNA-binding</keyword>
<dbReference type="eggNOG" id="KOG0332">
    <property type="taxonomic scope" value="Eukaryota"/>
</dbReference>
<evidence type="ECO:0000313" key="22">
    <source>
        <dbReference type="EMBL" id="EGS18636.1"/>
    </source>
</evidence>
<keyword evidence="7" id="KW-0509">mRNA transport</keyword>
<evidence type="ECO:0000256" key="3">
    <source>
        <dbReference type="ARBA" id="ARBA00012552"/>
    </source>
</evidence>
<dbReference type="InterPro" id="IPR011545">
    <property type="entry name" value="DEAD/DEAH_box_helicase_dom"/>
</dbReference>
<evidence type="ECO:0000256" key="5">
    <source>
        <dbReference type="ARBA" id="ARBA00022801"/>
    </source>
</evidence>
<evidence type="ECO:0000256" key="11">
    <source>
        <dbReference type="ARBA" id="ARBA00023132"/>
    </source>
</evidence>
<comment type="catalytic activity">
    <reaction evidence="15">
        <text>ATP + H2O = ADP + phosphate + H(+)</text>
        <dbReference type="Rhea" id="RHEA:13065"/>
        <dbReference type="ChEBI" id="CHEBI:15377"/>
        <dbReference type="ChEBI" id="CHEBI:15378"/>
        <dbReference type="ChEBI" id="CHEBI:30616"/>
        <dbReference type="ChEBI" id="CHEBI:43474"/>
        <dbReference type="ChEBI" id="CHEBI:456216"/>
        <dbReference type="EC" id="3.6.4.13"/>
    </reaction>
</comment>
<dbReference type="Proteomes" id="UP000008066">
    <property type="component" value="Unassembled WGS sequence"/>
</dbReference>
<evidence type="ECO:0000256" key="14">
    <source>
        <dbReference type="ARBA" id="ARBA00038750"/>
    </source>
</evidence>
<keyword evidence="6 17" id="KW-0347">Helicase</keyword>
<dbReference type="GO" id="GO:0031965">
    <property type="term" value="C:nuclear membrane"/>
    <property type="evidence" value="ECO:0007669"/>
    <property type="project" value="UniProtKB-SubCell"/>
</dbReference>
<comment type="function">
    <text evidence="12">ATP-dependent RNA helicase associated with the nuclear pore complex and essential for mRNA export from the nucleus. May participate in a terminal step of mRNA export through the removal of proteins that accompany mRNA through the nucleopore complex. May also be involved in early transcription.</text>
</comment>
<dbReference type="PANTHER" id="PTHR47958">
    <property type="entry name" value="ATP-DEPENDENT RNA HELICASE DBP3"/>
    <property type="match status" value="1"/>
</dbReference>
<dbReference type="GO" id="GO:0005643">
    <property type="term" value="C:nuclear pore"/>
    <property type="evidence" value="ECO:0007669"/>
    <property type="project" value="UniProtKB-SubCell"/>
</dbReference>
<dbReference type="PROSITE" id="PS51195">
    <property type="entry name" value="Q_MOTIF"/>
    <property type="match status" value="1"/>
</dbReference>
<feature type="domain" description="Helicase C-terminal" evidence="20">
    <location>
        <begin position="402"/>
        <end position="563"/>
    </location>
</feature>
<evidence type="ECO:0000256" key="16">
    <source>
        <dbReference type="PROSITE-ProRule" id="PRU00552"/>
    </source>
</evidence>
<dbReference type="GO" id="GO:0003723">
    <property type="term" value="F:RNA binding"/>
    <property type="evidence" value="ECO:0007669"/>
    <property type="project" value="UniProtKB-KW"/>
</dbReference>
<dbReference type="GeneID" id="18259279"/>
<dbReference type="SMART" id="SM00490">
    <property type="entry name" value="HELICc"/>
    <property type="match status" value="1"/>
</dbReference>
<evidence type="ECO:0000256" key="7">
    <source>
        <dbReference type="ARBA" id="ARBA00022816"/>
    </source>
</evidence>
<evidence type="ECO:0000313" key="23">
    <source>
        <dbReference type="Proteomes" id="UP000008066"/>
    </source>
</evidence>
<keyword evidence="10" id="KW-0811">Translocation</keyword>
<dbReference type="PROSITE" id="PS51192">
    <property type="entry name" value="HELICASE_ATP_BIND_1"/>
    <property type="match status" value="1"/>
</dbReference>
<evidence type="ECO:0000256" key="10">
    <source>
        <dbReference type="ARBA" id="ARBA00023010"/>
    </source>
</evidence>
<dbReference type="GO" id="GO:0005524">
    <property type="term" value="F:ATP binding"/>
    <property type="evidence" value="ECO:0007669"/>
    <property type="project" value="UniProtKB-KW"/>
</dbReference>
<keyword evidence="11" id="KW-0539">Nucleus</keyword>
<feature type="compositionally biased region" description="Low complexity" evidence="18">
    <location>
        <begin position="114"/>
        <end position="129"/>
    </location>
</feature>
<gene>
    <name evidence="22" type="ORF">CTHT_0052410</name>
</gene>
<feature type="domain" description="DEAD-box RNA helicase Q" evidence="21">
    <location>
        <begin position="172"/>
        <end position="200"/>
    </location>
</feature>
<evidence type="ECO:0000256" key="18">
    <source>
        <dbReference type="SAM" id="MobiDB-lite"/>
    </source>
</evidence>
<dbReference type="GO" id="GO:0003724">
    <property type="term" value="F:RNA helicase activity"/>
    <property type="evidence" value="ECO:0007669"/>
    <property type="project" value="UniProtKB-EC"/>
</dbReference>
<keyword evidence="23" id="KW-1185">Reference proteome</keyword>
<dbReference type="Pfam" id="PF00271">
    <property type="entry name" value="Helicase_C"/>
    <property type="match status" value="1"/>
</dbReference>
<proteinExistence type="inferred from homology"/>
<dbReference type="GO" id="GO:0051028">
    <property type="term" value="P:mRNA transport"/>
    <property type="evidence" value="ECO:0007669"/>
    <property type="project" value="UniProtKB-KW"/>
</dbReference>
<sequence>MRRSRRPTIRWCPVNSIRRAQTIWYPAEDLQRALATRTSPTIKDLELLVSGPSVCDSSLRNSPEKRNRASLNIRPSRQPDCGRLYFFVFDFSLPQLSTTDFETMADLASRITKPGDAPAADQPADAPQGNGNGNEVPVDDGANTGLVDSTYDVEVKLSDLQDTDNPLSSKISSFEELGLRKELNEGLLAMNFKKPSKIQERALPLMLANPPRNMIAQSQSGTGKTAAFVLTVLSRVDFTKPTQPQALLLAPSRELARQIQTVIQQIGQFIKDLVTEAAIPGNVSRETGVRASVVTGTPGTVTDLIRQRKFDVSQLKVLVIDEADNMLDKQGLGDQCVRVKMMLPKNIQILLFSATFPEKVMNYARKFAPNANEIKLRHQELTVKGISQMYMDCPDESKKYDILCQLYGLMTIGSSVIFVKTRESANEIQRRMEADGHKVSVLHGAHEGQNRDALLEDFRTGRSKVLITTNVLARGIDVSSVSMVINYDIPMKGPGDREPDCETYLHRIGRTGRFGRVGVSISFVYDRKSFEALSYIANYYGIDLIQLSPDDWDATEKKVQEVIKSARARPEYKPASEATC</sequence>
<evidence type="ECO:0000256" key="2">
    <source>
        <dbReference type="ARBA" id="ARBA00004567"/>
    </source>
</evidence>
<reference evidence="22 23" key="1">
    <citation type="journal article" date="2011" name="Cell">
        <title>Insight into structure and assembly of the nuclear pore complex by utilizing the genome of a eukaryotic thermophile.</title>
        <authorList>
            <person name="Amlacher S."/>
            <person name="Sarges P."/>
            <person name="Flemming D."/>
            <person name="van Noort V."/>
            <person name="Kunze R."/>
            <person name="Devos D.P."/>
            <person name="Arumugam M."/>
            <person name="Bork P."/>
            <person name="Hurt E."/>
        </authorList>
    </citation>
    <scope>NUCLEOTIDE SEQUENCE [LARGE SCALE GENOMIC DNA]</scope>
    <source>
        <strain evidence="23">DSM 1495 / CBS 144.50 / IMI 039719</strain>
    </source>
</reference>
<dbReference type="AlphaFoldDB" id="G0SDN5"/>
<dbReference type="PROSITE" id="PS51194">
    <property type="entry name" value="HELICASE_CTER"/>
    <property type="match status" value="1"/>
</dbReference>
<keyword evidence="4 17" id="KW-0547">Nucleotide-binding</keyword>
<dbReference type="Gene3D" id="3.40.50.300">
    <property type="entry name" value="P-loop containing nucleotide triphosphate hydrolases"/>
    <property type="match status" value="2"/>
</dbReference>
<dbReference type="GO" id="GO:0016787">
    <property type="term" value="F:hydrolase activity"/>
    <property type="evidence" value="ECO:0007669"/>
    <property type="project" value="UniProtKB-KW"/>
</dbReference>
<evidence type="ECO:0000256" key="6">
    <source>
        <dbReference type="ARBA" id="ARBA00022806"/>
    </source>
</evidence>
<comment type="subunit">
    <text evidence="14">Associates with the nuclear pore complex.</text>
</comment>
<keyword evidence="11" id="KW-0906">Nuclear pore complex</keyword>
<dbReference type="EMBL" id="GL988045">
    <property type="protein sequence ID" value="EGS18636.1"/>
    <property type="molecule type" value="Genomic_DNA"/>
</dbReference>
<dbReference type="KEGG" id="cthr:CTHT_0052410"/>
<dbReference type="InterPro" id="IPR001650">
    <property type="entry name" value="Helicase_C-like"/>
</dbReference>
<evidence type="ECO:0000256" key="13">
    <source>
        <dbReference type="ARBA" id="ARBA00038143"/>
    </source>
</evidence>
<evidence type="ECO:0000256" key="4">
    <source>
        <dbReference type="ARBA" id="ARBA00022741"/>
    </source>
</evidence>
<dbReference type="CDD" id="cd18787">
    <property type="entry name" value="SF2_C_DEAD"/>
    <property type="match status" value="1"/>
</dbReference>
<evidence type="ECO:0000259" key="21">
    <source>
        <dbReference type="PROSITE" id="PS51195"/>
    </source>
</evidence>
<keyword evidence="8 17" id="KW-0067">ATP-binding</keyword>
<evidence type="ECO:0000256" key="17">
    <source>
        <dbReference type="RuleBase" id="RU000492"/>
    </source>
</evidence>
<dbReference type="PROSITE" id="PS00039">
    <property type="entry name" value="DEAD_ATP_HELICASE"/>
    <property type="match status" value="1"/>
</dbReference>
<dbReference type="InterPro" id="IPR027417">
    <property type="entry name" value="P-loop_NTPase"/>
</dbReference>
<dbReference type="STRING" id="759272.G0SDN5"/>
<comment type="subcellular location">
    <subcellularLocation>
        <location evidence="1">Nucleus membrane</location>
        <topology evidence="1">Peripheral membrane protein</topology>
        <orientation evidence="1">Cytoplasmic side</orientation>
    </subcellularLocation>
    <subcellularLocation>
        <location evidence="2">Nucleus</location>
        <location evidence="2">Nuclear pore complex</location>
    </subcellularLocation>
</comment>
<dbReference type="InterPro" id="IPR014014">
    <property type="entry name" value="RNA_helicase_DEAD_Q_motif"/>
</dbReference>
<dbReference type="FunFam" id="3.40.50.300:FF:000849">
    <property type="entry name" value="ATP-dependent RNA helicase DBP5"/>
    <property type="match status" value="1"/>
</dbReference>
<dbReference type="EC" id="3.6.4.13" evidence="3"/>
<evidence type="ECO:0000256" key="8">
    <source>
        <dbReference type="ARBA" id="ARBA00022840"/>
    </source>
</evidence>
<accession>G0SDN5</accession>
<feature type="short sequence motif" description="Q motif" evidence="16">
    <location>
        <begin position="172"/>
        <end position="200"/>
    </location>
</feature>
<dbReference type="SMART" id="SM00487">
    <property type="entry name" value="DEXDc"/>
    <property type="match status" value="1"/>
</dbReference>
<evidence type="ECO:0000256" key="15">
    <source>
        <dbReference type="ARBA" id="ARBA00047984"/>
    </source>
</evidence>
<dbReference type="GO" id="GO:0015031">
    <property type="term" value="P:protein transport"/>
    <property type="evidence" value="ECO:0007669"/>
    <property type="project" value="UniProtKB-KW"/>
</dbReference>
<dbReference type="CDD" id="cd17963">
    <property type="entry name" value="DEADc_DDX19_DDX25"/>
    <property type="match status" value="1"/>
</dbReference>
<dbReference type="RefSeq" id="XP_006695581.1">
    <property type="nucleotide sequence ID" value="XM_006695518.1"/>
</dbReference>
<name>G0SDN5_CHATD</name>
<comment type="similarity">
    <text evidence="13">Belongs to the DEAD box helicase family. DDX19/DBP5 subfamily.</text>
</comment>
<keyword evidence="5 17" id="KW-0378">Hydrolase</keyword>
<dbReference type="InterPro" id="IPR000629">
    <property type="entry name" value="RNA-helicase_DEAD-box_CS"/>
</dbReference>
<evidence type="ECO:0000259" key="20">
    <source>
        <dbReference type="PROSITE" id="PS51194"/>
    </source>
</evidence>
<evidence type="ECO:0000256" key="1">
    <source>
        <dbReference type="ARBA" id="ARBA00004335"/>
    </source>
</evidence>
<keyword evidence="7" id="KW-0813">Transport</keyword>
<dbReference type="OrthoDB" id="10265785at2759"/>
<dbReference type="OMA" id="IAAETRW"/>
<dbReference type="InterPro" id="IPR014001">
    <property type="entry name" value="Helicase_ATP-bd"/>
</dbReference>